<evidence type="ECO:0000313" key="2">
    <source>
        <dbReference type="EMBL" id="ACV64183.1"/>
    </source>
</evidence>
<dbReference type="GO" id="GO:0003677">
    <property type="term" value="F:DNA binding"/>
    <property type="evidence" value="ECO:0007669"/>
    <property type="project" value="InterPro"/>
</dbReference>
<dbReference type="InterPro" id="IPR012337">
    <property type="entry name" value="RNaseH-like_sf"/>
</dbReference>
<keyword evidence="3" id="KW-1185">Reference proteome</keyword>
<accession>C8W6S4</accession>
<dbReference type="KEGG" id="dae:Dtox_3462"/>
<dbReference type="GO" id="GO:0004803">
    <property type="term" value="F:transposase activity"/>
    <property type="evidence" value="ECO:0007669"/>
    <property type="project" value="InterPro"/>
</dbReference>
<proteinExistence type="predicted"/>
<dbReference type="Pfam" id="PF01609">
    <property type="entry name" value="DDE_Tnp_1"/>
    <property type="match status" value="1"/>
</dbReference>
<evidence type="ECO:0000313" key="3">
    <source>
        <dbReference type="Proteomes" id="UP000002217"/>
    </source>
</evidence>
<name>C8W6S4_DESAS</name>
<protein>
    <submittedName>
        <fullName evidence="2">Transposase IS4 family protein</fullName>
    </submittedName>
</protein>
<dbReference type="PANTHER" id="PTHR34614:SF2">
    <property type="entry name" value="TRANSPOSASE IS4-LIKE DOMAIN-CONTAINING PROTEIN"/>
    <property type="match status" value="1"/>
</dbReference>
<reference evidence="2 3" key="1">
    <citation type="journal article" date="2009" name="Stand. Genomic Sci.">
        <title>Complete genome sequence of Desulfotomaculum acetoxidans type strain (5575).</title>
        <authorList>
            <person name="Spring S."/>
            <person name="Lapidus A."/>
            <person name="Schroder M."/>
            <person name="Gleim D."/>
            <person name="Sims D."/>
            <person name="Meincke L."/>
            <person name="Glavina Del Rio T."/>
            <person name="Tice H."/>
            <person name="Copeland A."/>
            <person name="Cheng J.F."/>
            <person name="Lucas S."/>
            <person name="Chen F."/>
            <person name="Nolan M."/>
            <person name="Bruce D."/>
            <person name="Goodwin L."/>
            <person name="Pitluck S."/>
            <person name="Ivanova N."/>
            <person name="Mavromatis K."/>
            <person name="Mikhailova N."/>
            <person name="Pati A."/>
            <person name="Chen A."/>
            <person name="Palaniappan K."/>
            <person name="Land M."/>
            <person name="Hauser L."/>
            <person name="Chang Y.J."/>
            <person name="Jeffries C.D."/>
            <person name="Chain P."/>
            <person name="Saunders E."/>
            <person name="Brettin T."/>
            <person name="Detter J.C."/>
            <person name="Goker M."/>
            <person name="Bristow J."/>
            <person name="Eisen J.A."/>
            <person name="Markowitz V."/>
            <person name="Hugenholtz P."/>
            <person name="Kyrpides N.C."/>
            <person name="Klenk H.P."/>
            <person name="Han C."/>
        </authorList>
    </citation>
    <scope>NUCLEOTIDE SEQUENCE [LARGE SCALE GENOMIC DNA]</scope>
    <source>
        <strain evidence="3">ATCC 49208 / DSM 771 / VKM B-1644</strain>
    </source>
</reference>
<feature type="domain" description="Transposase IS4-like" evidence="1">
    <location>
        <begin position="28"/>
        <end position="367"/>
    </location>
</feature>
<gene>
    <name evidence="2" type="ordered locus">Dtox_3462</name>
</gene>
<sequence length="465" mass="53415">MRKVGLLTIHVSKKFGVPLDRFFLDTSLLELDGEFTKAPKVVPGRGRNSFSQLIASLTAAAGSRIPIKSELWPGNTFDGHTLPNAFKAIDRVAPPGSIELIMDRAFPTLSNILFLQNQWDKRPCYWISPLKTGLAGKHFKNLVFSIWESNSWQLIEYRSAKEIRDKIPPSLTAYETTWVLKEEIKPELDPGQKRRPNGSIRHVEIPVRCVIFRHEERAVNEKTGREANRKKLDMALQGFQKKINLRSLKTVEACENSLRTLLNGYKQIKSFVNVVFSTNEHNSVIMNWTWDEVALAHEEKLDGIFALLTNYDADRVSANKLIKKYRERNQIEVNFKDLKGLLDLERIFLQLPERIEAYVFPKTLAYFVLAFLRWYAEEKGGIKTTEKKIQESFGDMLLIGNKIQLLDLTAYSLGNDTSLAEWFWTTLGLPNPIKVVDELNSETLVLLDQAIDDWYKTWLDQNAIN</sequence>
<dbReference type="PANTHER" id="PTHR34614">
    <property type="match status" value="1"/>
</dbReference>
<organism evidence="2 3">
    <name type="scientific">Desulfofarcimen acetoxidans (strain ATCC 49208 / DSM 771 / KCTC 5769 / VKM B-1644 / 5575)</name>
    <name type="common">Desulfotomaculum acetoxidans</name>
    <dbReference type="NCBI Taxonomy" id="485916"/>
    <lineage>
        <taxon>Bacteria</taxon>
        <taxon>Bacillati</taxon>
        <taxon>Bacillota</taxon>
        <taxon>Clostridia</taxon>
        <taxon>Eubacteriales</taxon>
        <taxon>Peptococcaceae</taxon>
        <taxon>Desulfofarcimen</taxon>
    </lineage>
</organism>
<dbReference type="InterPro" id="IPR002559">
    <property type="entry name" value="Transposase_11"/>
</dbReference>
<dbReference type="GO" id="GO:0006313">
    <property type="term" value="P:DNA transposition"/>
    <property type="evidence" value="ECO:0007669"/>
    <property type="project" value="InterPro"/>
</dbReference>
<dbReference type="eggNOG" id="COG5421">
    <property type="taxonomic scope" value="Bacteria"/>
</dbReference>
<dbReference type="HOGENOM" id="CLU_031694_0_0_9"/>
<dbReference type="SUPFAM" id="SSF53098">
    <property type="entry name" value="Ribonuclease H-like"/>
    <property type="match status" value="1"/>
</dbReference>
<dbReference type="EMBL" id="CP001720">
    <property type="protein sequence ID" value="ACV64183.1"/>
    <property type="molecule type" value="Genomic_DNA"/>
</dbReference>
<dbReference type="Proteomes" id="UP000002217">
    <property type="component" value="Chromosome"/>
</dbReference>
<evidence type="ECO:0000259" key="1">
    <source>
        <dbReference type="Pfam" id="PF01609"/>
    </source>
</evidence>
<dbReference type="AlphaFoldDB" id="C8W6S4"/>
<dbReference type="STRING" id="485916.Dtox_3462"/>